<name>A0ABM0MPD3_SACKO</name>
<evidence type="ECO:0000256" key="1">
    <source>
        <dbReference type="ARBA" id="ARBA00001947"/>
    </source>
</evidence>
<dbReference type="Pfam" id="PF16661">
    <property type="entry name" value="Lactamase_B_6"/>
    <property type="match status" value="1"/>
</dbReference>
<dbReference type="CDD" id="cd16291">
    <property type="entry name" value="INTS11-like_MBL-fold"/>
    <property type="match status" value="1"/>
</dbReference>
<dbReference type="PANTHER" id="PTHR11203:SF37">
    <property type="entry name" value="INTEGRATOR COMPLEX SUBUNIT 11"/>
    <property type="match status" value="1"/>
</dbReference>
<evidence type="ECO:0000256" key="8">
    <source>
        <dbReference type="ARBA" id="ARBA00022801"/>
    </source>
</evidence>
<evidence type="ECO:0000256" key="4">
    <source>
        <dbReference type="ARBA" id="ARBA00007093"/>
    </source>
</evidence>
<dbReference type="InterPro" id="IPR036866">
    <property type="entry name" value="RibonucZ/Hydroxyglut_hydro"/>
</dbReference>
<dbReference type="Pfam" id="PF21386">
    <property type="entry name" value="IntS11_C"/>
    <property type="match status" value="1"/>
</dbReference>
<organism evidence="13 14">
    <name type="scientific">Saccoglossus kowalevskii</name>
    <name type="common">Acorn worm</name>
    <dbReference type="NCBI Taxonomy" id="10224"/>
    <lineage>
        <taxon>Eukaryota</taxon>
        <taxon>Metazoa</taxon>
        <taxon>Hemichordata</taxon>
        <taxon>Enteropneusta</taxon>
        <taxon>Harrimaniidae</taxon>
        <taxon>Saccoglossus</taxon>
    </lineage>
</organism>
<evidence type="ECO:0000259" key="11">
    <source>
        <dbReference type="SMART" id="SM00849"/>
    </source>
</evidence>
<dbReference type="InterPro" id="IPR048662">
    <property type="entry name" value="IntS11_C"/>
</dbReference>
<dbReference type="SUPFAM" id="SSF56281">
    <property type="entry name" value="Metallo-hydrolase/oxidoreductase"/>
    <property type="match status" value="1"/>
</dbReference>
<dbReference type="Gene3D" id="3.40.50.10890">
    <property type="match status" value="1"/>
</dbReference>
<dbReference type="Pfam" id="PF07521">
    <property type="entry name" value="RMMBL"/>
    <property type="match status" value="1"/>
</dbReference>
<keyword evidence="7" id="KW-0479">Metal-binding</keyword>
<evidence type="ECO:0000256" key="7">
    <source>
        <dbReference type="ARBA" id="ARBA00022723"/>
    </source>
</evidence>
<evidence type="ECO:0000256" key="5">
    <source>
        <dbReference type="ARBA" id="ARBA00016810"/>
    </source>
</evidence>
<dbReference type="InterPro" id="IPR050698">
    <property type="entry name" value="MBL"/>
</dbReference>
<dbReference type="InterPro" id="IPR022712">
    <property type="entry name" value="Beta_Casp"/>
</dbReference>
<dbReference type="GeneID" id="100369343"/>
<dbReference type="Pfam" id="PF10996">
    <property type="entry name" value="Beta-Casp"/>
    <property type="match status" value="1"/>
</dbReference>
<keyword evidence="6" id="KW-0963">Cytoplasm</keyword>
<accession>A0ABM0MPD3</accession>
<dbReference type="PANTHER" id="PTHR11203">
    <property type="entry name" value="CLEAVAGE AND POLYADENYLATION SPECIFICITY FACTOR FAMILY MEMBER"/>
    <property type="match status" value="1"/>
</dbReference>
<evidence type="ECO:0000313" key="13">
    <source>
        <dbReference type="Proteomes" id="UP000694865"/>
    </source>
</evidence>
<evidence type="ECO:0000256" key="10">
    <source>
        <dbReference type="ARBA" id="ARBA00023242"/>
    </source>
</evidence>
<evidence type="ECO:0000256" key="9">
    <source>
        <dbReference type="ARBA" id="ARBA00022833"/>
    </source>
</evidence>
<dbReference type="InterPro" id="IPR041897">
    <property type="entry name" value="INTS11-like_MBL-fold"/>
</dbReference>
<dbReference type="InterPro" id="IPR001279">
    <property type="entry name" value="Metallo-B-lactamas"/>
</dbReference>
<keyword evidence="13" id="KW-1185">Reference proteome</keyword>
<evidence type="ECO:0000313" key="14">
    <source>
        <dbReference type="RefSeq" id="XP_006821874.1"/>
    </source>
</evidence>
<protein>
    <recommendedName>
        <fullName evidence="5">Integrator complex subunit 11</fullName>
    </recommendedName>
</protein>
<keyword evidence="8" id="KW-0378">Hydrolase</keyword>
<evidence type="ECO:0000256" key="2">
    <source>
        <dbReference type="ARBA" id="ARBA00004123"/>
    </source>
</evidence>
<keyword evidence="10" id="KW-0539">Nucleus</keyword>
<sequence>MPEIKVVPLGAGQDVGRSCVLVSIGGKNIMFDCGMHMGYNDERRFPDFSYITRAGTLTEHLDCVIISHFHLDHCGSLPHMSEMIGFDGPIYMTIPTKAICPILLEDYRKITVEKKGETNFFTSQMIKDCMKKVVAVNLHQTVQVDDELEIKAYYAGHVLGAAMFHVKVGSQSVVYTGDYNMTADRHLGSAWIDKCRPDLLISESTYATTIRDSKRCRERDFLQKVHDCVEKGGKVLIPVFALGRAQELCILLETFWDRMNLKAPIYFSTGLTEKANHYYKLFITWTNQKIRKTFVQRNMFEFRHIKPFDRSYTDNPGPMVVFATPGMLHGGLSLHVFKKWASNEKNMVIMPGYCVAGTVGHKILNGQRKIELENRQTIDVKLSVQYMSFSAHADAKGIMQLIKQCEPKNVMLVHGEAKKMDFLKQKIVQQFGVQCFMPPNGESVVIETHSNIPADISVNLLKRNAALAGFSSTLSTDPKKLCTMHGALVMHDNRITIVEASQALKECSASEHEIRFTSTVSLPPACSMDVLYKTLKQRFSGHNVQHASDGSLQVDSVLVKISGESDEGTDMLVSWPYQDEELGSSLLTMLQNRFAKEKRE</sequence>
<dbReference type="RefSeq" id="XP_006821874.1">
    <property type="nucleotide sequence ID" value="XM_006821811.1"/>
</dbReference>
<evidence type="ECO:0000259" key="12">
    <source>
        <dbReference type="SMART" id="SM01027"/>
    </source>
</evidence>
<dbReference type="SMART" id="SM00849">
    <property type="entry name" value="Lactamase_B"/>
    <property type="match status" value="1"/>
</dbReference>
<feature type="domain" description="Metallo-beta-lactamase" evidence="11">
    <location>
        <begin position="16"/>
        <end position="210"/>
    </location>
</feature>
<comment type="similarity">
    <text evidence="4">Belongs to the metallo-beta-lactamase superfamily. RNA-metabolizing metallo-beta-lactamase-like family. INTS11 subfamily.</text>
</comment>
<evidence type="ECO:0000256" key="3">
    <source>
        <dbReference type="ARBA" id="ARBA00004496"/>
    </source>
</evidence>
<comment type="subcellular location">
    <subcellularLocation>
        <location evidence="3">Cytoplasm</location>
    </subcellularLocation>
    <subcellularLocation>
        <location evidence="2">Nucleus</location>
    </subcellularLocation>
</comment>
<dbReference type="Proteomes" id="UP000694865">
    <property type="component" value="Unplaced"/>
</dbReference>
<dbReference type="Gene3D" id="3.60.15.10">
    <property type="entry name" value="Ribonuclease Z/Hydroxyacylglutathione hydrolase-like"/>
    <property type="match status" value="1"/>
</dbReference>
<proteinExistence type="inferred from homology"/>
<feature type="domain" description="Beta-Casp" evidence="12">
    <location>
        <begin position="245"/>
        <end position="363"/>
    </location>
</feature>
<comment type="cofactor">
    <cofactor evidence="1">
        <name>Zn(2+)</name>
        <dbReference type="ChEBI" id="CHEBI:29105"/>
    </cofactor>
</comment>
<dbReference type="SMART" id="SM01027">
    <property type="entry name" value="Beta-Casp"/>
    <property type="match status" value="1"/>
</dbReference>
<evidence type="ECO:0000256" key="6">
    <source>
        <dbReference type="ARBA" id="ARBA00022490"/>
    </source>
</evidence>
<reference evidence="14" key="1">
    <citation type="submission" date="2025-08" db="UniProtKB">
        <authorList>
            <consortium name="RefSeq"/>
        </authorList>
    </citation>
    <scope>IDENTIFICATION</scope>
    <source>
        <tissue evidence="14">Testes</tissue>
    </source>
</reference>
<dbReference type="InterPro" id="IPR011108">
    <property type="entry name" value="RMMBL"/>
</dbReference>
<gene>
    <name evidence="14" type="primary">LOC100369343</name>
</gene>
<keyword evidence="9" id="KW-0862">Zinc</keyword>